<keyword evidence="4" id="KW-1185">Reference proteome</keyword>
<evidence type="ECO:0000256" key="2">
    <source>
        <dbReference type="SAM" id="MobiDB-lite"/>
    </source>
</evidence>
<feature type="compositionally biased region" description="Low complexity" evidence="2">
    <location>
        <begin position="681"/>
        <end position="690"/>
    </location>
</feature>
<dbReference type="Pfam" id="PF00400">
    <property type="entry name" value="WD40"/>
    <property type="match status" value="1"/>
</dbReference>
<evidence type="ECO:0000313" key="3">
    <source>
        <dbReference type="EMBL" id="CAG5096477.1"/>
    </source>
</evidence>
<feature type="compositionally biased region" description="Basic and acidic residues" evidence="2">
    <location>
        <begin position="468"/>
        <end position="485"/>
    </location>
</feature>
<feature type="compositionally biased region" description="Pro residues" evidence="2">
    <location>
        <begin position="612"/>
        <end position="623"/>
    </location>
</feature>
<dbReference type="InterPro" id="IPR001680">
    <property type="entry name" value="WD40_rpt"/>
</dbReference>
<dbReference type="SMART" id="SM00320">
    <property type="entry name" value="WD40"/>
    <property type="match status" value="2"/>
</dbReference>
<feature type="region of interest" description="Disordered" evidence="2">
    <location>
        <begin position="393"/>
        <end position="420"/>
    </location>
</feature>
<dbReference type="SUPFAM" id="SSF50978">
    <property type="entry name" value="WD40 repeat-like"/>
    <property type="match status" value="1"/>
</dbReference>
<dbReference type="PANTHER" id="PTHR22836">
    <property type="entry name" value="WD40 REPEAT PROTEIN"/>
    <property type="match status" value="1"/>
</dbReference>
<keyword evidence="1" id="KW-0853">WD repeat</keyword>
<dbReference type="PROSITE" id="PS50082">
    <property type="entry name" value="WD_REPEATS_2"/>
    <property type="match status" value="1"/>
</dbReference>
<dbReference type="InterPro" id="IPR045245">
    <property type="entry name" value="Pfs2-like"/>
</dbReference>
<comment type="caution">
    <text evidence="3">The sequence shown here is derived from an EMBL/GenBank/DDBJ whole genome shotgun (WGS) entry which is preliminary data.</text>
</comment>
<dbReference type="Gene3D" id="2.130.10.10">
    <property type="entry name" value="YVTN repeat-like/Quinoprotein amine dehydrogenase"/>
    <property type="match status" value="1"/>
</dbReference>
<feature type="compositionally biased region" description="Low complexity" evidence="2">
    <location>
        <begin position="500"/>
        <end position="529"/>
    </location>
</feature>
<protein>
    <submittedName>
        <fullName evidence="3">Similar to Wdr33: pre-mRNA 3' end processing protein WDR33 (Mus musculus)</fullName>
    </submittedName>
</protein>
<dbReference type="OrthoDB" id="16717at2759"/>
<organism evidence="3 4">
    <name type="scientific">Cotesia congregata</name>
    <name type="common">Parasitoid wasp</name>
    <name type="synonym">Apanteles congregatus</name>
    <dbReference type="NCBI Taxonomy" id="51543"/>
    <lineage>
        <taxon>Eukaryota</taxon>
        <taxon>Metazoa</taxon>
        <taxon>Ecdysozoa</taxon>
        <taxon>Arthropoda</taxon>
        <taxon>Hexapoda</taxon>
        <taxon>Insecta</taxon>
        <taxon>Pterygota</taxon>
        <taxon>Neoptera</taxon>
        <taxon>Endopterygota</taxon>
        <taxon>Hymenoptera</taxon>
        <taxon>Apocrita</taxon>
        <taxon>Ichneumonoidea</taxon>
        <taxon>Braconidae</taxon>
        <taxon>Microgastrinae</taxon>
        <taxon>Cotesia</taxon>
    </lineage>
</organism>
<dbReference type="FunFam" id="2.130.10.10:FF:000085">
    <property type="entry name" value="WD repeat domain 33"/>
    <property type="match status" value="1"/>
</dbReference>
<dbReference type="GO" id="GO:0031124">
    <property type="term" value="P:mRNA 3'-end processing"/>
    <property type="evidence" value="ECO:0007669"/>
    <property type="project" value="InterPro"/>
</dbReference>
<gene>
    <name evidence="3" type="ORF">HICCMSTLAB_LOCUS8229</name>
</gene>
<accession>A0A8J2HLL4</accession>
<dbReference type="Proteomes" id="UP000786811">
    <property type="component" value="Unassembled WGS sequence"/>
</dbReference>
<feature type="region of interest" description="Disordered" evidence="2">
    <location>
        <begin position="452"/>
        <end position="529"/>
    </location>
</feature>
<reference evidence="3" key="1">
    <citation type="submission" date="2021-04" db="EMBL/GenBank/DDBJ databases">
        <authorList>
            <person name="Chebbi M.A.C M."/>
        </authorList>
    </citation>
    <scope>NUCLEOTIDE SEQUENCE</scope>
</reference>
<evidence type="ECO:0000313" key="4">
    <source>
        <dbReference type="Proteomes" id="UP000786811"/>
    </source>
</evidence>
<dbReference type="AlphaFoldDB" id="A0A8J2HLL4"/>
<dbReference type="InterPro" id="IPR015943">
    <property type="entry name" value="WD40/YVTN_repeat-like_dom_sf"/>
</dbReference>
<dbReference type="PROSITE" id="PS50294">
    <property type="entry name" value="WD_REPEATS_REGION"/>
    <property type="match status" value="1"/>
</dbReference>
<dbReference type="PANTHER" id="PTHR22836:SF0">
    <property type="entry name" value="PRE-MRNA 3' END PROCESSING PROTEIN WDR33"/>
    <property type="match status" value="1"/>
</dbReference>
<proteinExistence type="predicted"/>
<dbReference type="EMBL" id="CAJNRD030001121">
    <property type="protein sequence ID" value="CAG5096477.1"/>
    <property type="molecule type" value="Genomic_DNA"/>
</dbReference>
<feature type="compositionally biased region" description="Low complexity" evidence="2">
    <location>
        <begin position="599"/>
        <end position="611"/>
    </location>
</feature>
<feature type="region of interest" description="Disordered" evidence="2">
    <location>
        <begin position="593"/>
        <end position="704"/>
    </location>
</feature>
<feature type="repeat" description="WD" evidence="1">
    <location>
        <begin position="56"/>
        <end position="87"/>
    </location>
</feature>
<dbReference type="InterPro" id="IPR036322">
    <property type="entry name" value="WD40_repeat_dom_sf"/>
</dbReference>
<name>A0A8J2HLL4_COTCN</name>
<sequence>MERQRKLVGDSVEGSLVEASSVAWHPSHEGLFCSGGTDGAILFWHVGADKEVDAIEQAHDSIVWTLAWHPLGHILCSGSNDHTSKFWTRNRPGDLMSDKYNLNTLPAGAAGIDDHEIADEAAVIPGMGPEDKINEFDLEQSMEEDTSQGIFGLDLDQAAEESKKLAASKKVPYSKPIPRNFQAQWNEMEAEDPEQVEALNAIVNQLIETTPGTVPLNEVAPNAIILYGKIIPVEPGSKLSEAIVKGNNAINKLITAGEIEELRDVAINLPEEPEIEEDYLQDEGEIDYTKVPNVDLPPPLPSSKFAQNPELLKALNYGGKRKFDQLIAWTEANPTDRGNKMHQPVFGAGGMSDDSLSNNDSDLRLMPGMKNPQDINYFANQDEDLRRINNVDNRGGMGRDEDKRMNVASASGPGRPPGMMMNEFDIRNSFDMRNSYGDKDFRHLEPPPMIGWFKKSSMDGNDNFGSGDMDRDGRQRSWDDDKGKNSNDSGRSNFDKRDMSSNMQNNSMQMSMGNMPSGNMGSNHHNMQNISPNMPPSMMSTMPPHHQQHHQMNHLSNIKNKNNSNMMRGNDNSGPMPPHMMHISNFGPNGPSPMPPNFRPNFRPPNGNYGPNHPPYRPNPMSPFVPSQNMPFNNNVPPPNFRGPNPGNNQMSNFDRPPGFGPKFRMSGNQSEHGSGGGNFNSGYGKNYNNSGGGGGNNGQQRQR</sequence>
<dbReference type="GO" id="GO:0005847">
    <property type="term" value="C:mRNA cleavage and polyadenylation specificity factor complex"/>
    <property type="evidence" value="ECO:0007669"/>
    <property type="project" value="TreeGrafter"/>
</dbReference>
<evidence type="ECO:0000256" key="1">
    <source>
        <dbReference type="PROSITE-ProRule" id="PRU00221"/>
    </source>
</evidence>